<dbReference type="InterPro" id="IPR027417">
    <property type="entry name" value="P-loop_NTPase"/>
</dbReference>
<organism evidence="1 2">
    <name type="scientific">Stichopus japonicus</name>
    <name type="common">Sea cucumber</name>
    <dbReference type="NCBI Taxonomy" id="307972"/>
    <lineage>
        <taxon>Eukaryota</taxon>
        <taxon>Metazoa</taxon>
        <taxon>Echinodermata</taxon>
        <taxon>Eleutherozoa</taxon>
        <taxon>Echinozoa</taxon>
        <taxon>Holothuroidea</taxon>
        <taxon>Aspidochirotacea</taxon>
        <taxon>Aspidochirotida</taxon>
        <taxon>Stichopodidae</taxon>
        <taxon>Apostichopus</taxon>
    </lineage>
</organism>
<dbReference type="Gene3D" id="3.40.50.300">
    <property type="entry name" value="P-loop containing nucleotide triphosphate hydrolases"/>
    <property type="match status" value="1"/>
</dbReference>
<dbReference type="EMBL" id="MRZV01000693">
    <property type="protein sequence ID" value="PIK45692.1"/>
    <property type="molecule type" value="Genomic_DNA"/>
</dbReference>
<evidence type="ECO:0000313" key="2">
    <source>
        <dbReference type="Proteomes" id="UP000230750"/>
    </source>
</evidence>
<evidence type="ECO:0000313" key="1">
    <source>
        <dbReference type="EMBL" id="PIK45692.1"/>
    </source>
</evidence>
<dbReference type="PANTHER" id="PTHR15723">
    <property type="entry name" value="CARBOHYDRATE SULFOTRANSFERASE 15"/>
    <property type="match status" value="1"/>
</dbReference>
<reference evidence="1 2" key="1">
    <citation type="journal article" date="2017" name="PLoS Biol.">
        <title>The sea cucumber genome provides insights into morphological evolution and visceral regeneration.</title>
        <authorList>
            <person name="Zhang X."/>
            <person name="Sun L."/>
            <person name="Yuan J."/>
            <person name="Sun Y."/>
            <person name="Gao Y."/>
            <person name="Zhang L."/>
            <person name="Li S."/>
            <person name="Dai H."/>
            <person name="Hamel J.F."/>
            <person name="Liu C."/>
            <person name="Yu Y."/>
            <person name="Liu S."/>
            <person name="Lin W."/>
            <person name="Guo K."/>
            <person name="Jin S."/>
            <person name="Xu P."/>
            <person name="Storey K.B."/>
            <person name="Huan P."/>
            <person name="Zhang T."/>
            <person name="Zhou Y."/>
            <person name="Zhang J."/>
            <person name="Lin C."/>
            <person name="Li X."/>
            <person name="Xing L."/>
            <person name="Huo D."/>
            <person name="Sun M."/>
            <person name="Wang L."/>
            <person name="Mercier A."/>
            <person name="Li F."/>
            <person name="Yang H."/>
            <person name="Xiang J."/>
        </authorList>
    </citation>
    <scope>NUCLEOTIDE SEQUENCE [LARGE SCALE GENOMIC DNA]</scope>
    <source>
        <strain evidence="1">Shaxun</strain>
        <tissue evidence="1">Muscle</tissue>
    </source>
</reference>
<dbReference type="PANTHER" id="PTHR15723:SF0">
    <property type="entry name" value="CARBOHYDRATE SULFOTRANSFERASE 15"/>
    <property type="match status" value="1"/>
</dbReference>
<dbReference type="GO" id="GO:0050659">
    <property type="term" value="F:N-acetylgalactosamine 4-sulfate 6-O-sulfotransferase activity"/>
    <property type="evidence" value="ECO:0007669"/>
    <property type="project" value="TreeGrafter"/>
</dbReference>
<dbReference type="Proteomes" id="UP000230750">
    <property type="component" value="Unassembled WGS sequence"/>
</dbReference>
<protein>
    <submittedName>
        <fullName evidence="1">Putative carbohydrate sulfotransferase 15 isoform X1</fullName>
    </submittedName>
</protein>
<name>A0A2G8KCI7_STIJA</name>
<dbReference type="AlphaFoldDB" id="A0A2G8KCI7"/>
<dbReference type="InterPro" id="IPR052654">
    <property type="entry name" value="CS_Sulfotransferase"/>
</dbReference>
<dbReference type="OrthoDB" id="8068875at2759"/>
<keyword evidence="1" id="KW-0808">Transferase</keyword>
<gene>
    <name evidence="1" type="ORF">BSL78_17441</name>
</gene>
<comment type="caution">
    <text evidence="1">The sequence shown here is derived from an EMBL/GenBank/DDBJ whole genome shotgun (WGS) entry which is preliminary data.</text>
</comment>
<sequence length="133" mass="15092">MWYYRFMVKTCAASSNPGNTKGTPLVSKRRLGWTGLPIHGREVVKIRKMTGAGNDAPFEWYLNWFSTFGVNSIQQNRDKVLGDGSVTTGWDIGENWMTLYPEATEPPFVMADLLHEFQPNAKIVVILREPVSR</sequence>
<dbReference type="GO" id="GO:0019319">
    <property type="term" value="P:hexose biosynthetic process"/>
    <property type="evidence" value="ECO:0007669"/>
    <property type="project" value="TreeGrafter"/>
</dbReference>
<keyword evidence="2" id="KW-1185">Reference proteome</keyword>
<dbReference type="SUPFAM" id="SSF52540">
    <property type="entry name" value="P-loop containing nucleoside triphosphate hydrolases"/>
    <property type="match status" value="1"/>
</dbReference>
<accession>A0A2G8KCI7</accession>
<proteinExistence type="predicted"/>